<dbReference type="AlphaFoldDB" id="H6REL5"/>
<reference evidence="1" key="1">
    <citation type="journal article" date="2012" name="Environ. Microbiol.">
        <title>Genomic content of uncultured Bacteroidetes from contrasting oceanic provinces in the North Atlantic Ocean.</title>
        <authorList>
            <person name="Gomez-Pereira P.R."/>
            <person name="Schuler M."/>
            <person name="Fuchs B.M."/>
            <person name="Bennke C."/>
            <person name="Teeling H."/>
            <person name="Waldmann J."/>
            <person name="Richter M."/>
            <person name="Barbe V."/>
            <person name="Bataille E."/>
            <person name="Glockner F.O."/>
            <person name="Amann R."/>
        </authorList>
    </citation>
    <scope>NUCLEOTIDE SEQUENCE</scope>
</reference>
<dbReference type="NCBIfam" id="TIGR02757">
    <property type="entry name" value="TIGR02757 family protein"/>
    <property type="match status" value="1"/>
</dbReference>
<dbReference type="InterPro" id="IPR014127">
    <property type="entry name" value="CHP02757"/>
</dbReference>
<gene>
    <name evidence="1" type="ORF">VIS_S3BGA110022</name>
</gene>
<sequence>MKKAEIKAYLDAKVVEYNNSNFVSKDPISIPHSYHRKQDIEITAFWVSMLSWGLRKTIINKSKELFGLMGDSPYEFIVNHNEKNRSRFEHFKHRTFQYTDTLYFLDYLQRYYRENDSMENAFARHLTSESIHVGDAIRGFHDEFFDIDYAPHRTRKHVATPARGSTCKRINMFLRWMVRDSDTGVDFGIWNTLQPAQLLMPLDVHVDRVGRKLKLIKRKQRDFRTVLELTKALKKFDPQDPVKYDFALFGVGVMEN</sequence>
<organism evidence="1">
    <name type="scientific">uncultured Flavobacteriia bacterium</name>
    <dbReference type="NCBI Taxonomy" id="212695"/>
    <lineage>
        <taxon>Bacteria</taxon>
        <taxon>Pseudomonadati</taxon>
        <taxon>Bacteroidota</taxon>
        <taxon>Flavobacteriia</taxon>
        <taxon>environmental samples</taxon>
    </lineage>
</organism>
<proteinExistence type="predicted"/>
<accession>H6REL5</accession>
<name>H6REL5_9BACT</name>
<protein>
    <recommendedName>
        <fullName evidence="2">TIGR02757 family protein</fullName>
    </recommendedName>
</protein>
<reference evidence="1" key="2">
    <citation type="submission" date="2012-02" db="EMBL/GenBank/DDBJ databases">
        <authorList>
            <person name="Genoscope - CEA"/>
        </authorList>
    </citation>
    <scope>NUCLEOTIDE SEQUENCE</scope>
</reference>
<evidence type="ECO:0000313" key="1">
    <source>
        <dbReference type="EMBL" id="CCF99476.1"/>
    </source>
</evidence>
<dbReference type="EMBL" id="FO117580">
    <property type="protein sequence ID" value="CCF99476.1"/>
    <property type="molecule type" value="Genomic_DNA"/>
</dbReference>
<dbReference type="Pfam" id="PF09674">
    <property type="entry name" value="DUF2400"/>
    <property type="match status" value="1"/>
</dbReference>
<evidence type="ECO:0008006" key="2">
    <source>
        <dbReference type="Google" id="ProtNLM"/>
    </source>
</evidence>